<dbReference type="PANTHER" id="PTHR42924">
    <property type="entry name" value="EXONUCLEASE"/>
    <property type="match status" value="1"/>
</dbReference>
<dbReference type="PANTHER" id="PTHR42924:SF3">
    <property type="entry name" value="POLYMERASE_HISTIDINOL PHOSPHATASE N-TERMINAL DOMAIN-CONTAINING PROTEIN"/>
    <property type="match status" value="1"/>
</dbReference>
<gene>
    <name evidence="2" type="ORF">D791_01101</name>
</gene>
<dbReference type="RefSeq" id="WP_036508570.1">
    <property type="nucleotide sequence ID" value="NZ_AONB01000003.1"/>
</dbReference>
<comment type="caution">
    <text evidence="2">The sequence shown here is derived from an EMBL/GenBank/DDBJ whole genome shotgun (WGS) entry which is preliminary data.</text>
</comment>
<evidence type="ECO:0000313" key="3">
    <source>
        <dbReference type="Proteomes" id="UP000019464"/>
    </source>
</evidence>
<feature type="signal peptide" evidence="1">
    <location>
        <begin position="1"/>
        <end position="27"/>
    </location>
</feature>
<dbReference type="SUPFAM" id="SSF89550">
    <property type="entry name" value="PHP domain-like"/>
    <property type="match status" value="1"/>
</dbReference>
<dbReference type="OrthoDB" id="9804333at2"/>
<dbReference type="Gene3D" id="3.20.20.140">
    <property type="entry name" value="Metal-dependent hydrolases"/>
    <property type="match status" value="1"/>
</dbReference>
<keyword evidence="1" id="KW-0732">Signal</keyword>
<dbReference type="InterPro" id="IPR016195">
    <property type="entry name" value="Pol/histidinol_Pase-like"/>
</dbReference>
<feature type="chain" id="PRO_5004931101" description="Polymerase/histidinol phosphatase N-terminal domain-containing protein" evidence="1">
    <location>
        <begin position="28"/>
        <end position="810"/>
    </location>
</feature>
<dbReference type="Proteomes" id="UP000019464">
    <property type="component" value="Unassembled WGS sequence"/>
</dbReference>
<dbReference type="NCBIfam" id="NF038032">
    <property type="entry name" value="CehA_McbA_metalo"/>
    <property type="match status" value="1"/>
</dbReference>
<organism evidence="2 3">
    <name type="scientific">Nitrincola nitratireducens</name>
    <dbReference type="NCBI Taxonomy" id="1229521"/>
    <lineage>
        <taxon>Bacteria</taxon>
        <taxon>Pseudomonadati</taxon>
        <taxon>Pseudomonadota</taxon>
        <taxon>Gammaproteobacteria</taxon>
        <taxon>Oceanospirillales</taxon>
        <taxon>Oceanospirillaceae</taxon>
        <taxon>Nitrincola</taxon>
    </lineage>
</organism>
<dbReference type="GO" id="GO:0004534">
    <property type="term" value="F:5'-3' RNA exonuclease activity"/>
    <property type="evidence" value="ECO:0007669"/>
    <property type="project" value="TreeGrafter"/>
</dbReference>
<sequence>MQSNRFFKRFTLSTLSLAILVAGSALADVKVVTGPSPIEGDVLIHPEDITLYNDKIAITFAVGSPNFWGMTNGSISNLALMQGRDQFGVNIVNDVEFLVNSWTASGGSLVADVEVVKASVEEGIVRATSTWLGDGKDNALDVVTTYTLTKDSNVLQLHTLVTNPGPDSYEDLRSGYSLSALSAFMFGPFGYDTPDIRARNIYIGAGADEPLGDFTVSYTEDYAITVQMDDPDIYRGTTGYKDLHKHYNLAPGESMAFTGELQIADVGHTSPFMARMIEKKGLASSTISGVVYNDQGEVHASPVIVVEREGRYKGEFVGAQNVGSDQLHVNMQPLFWHVGDADGAFSFQVPEGEYQIYALDAGFTPSQKQSISVTAGEQQSLSFKDEYAIVQGGVVLLNISDTDTGEPVDARIEVEGEVPAVKYLGRRTYFTELDEVGVARIQLATGEFAFNVLSGAHFNSMPVRSETTVRSNEVSDVVLSVKSDVLPNQEGWYAVDFHHHTDIGDANTPPVDVVRSQLASRLDLTYISDHDAVSNHSEVHDLSLQRGYPFIPGLEVTPGWGHFNLINMPINHEVIDSSMDVADIIKAAHEMGALVIVNHPFSDYGYFNNRDIVPGGYSPDFDLIELQPTLDLSKPDNIDTRTLTQAMRFWDESLTGDSKVYYLTGGTDTHEVTSPTLYSGIIRTLAKVDDDLTVEGFVDAVAAGRSYVSMGPMMFTQELEFGQTYEVTNGEALSLAVELFAVNGLESVELYTSGSEIGSPLETRSLESTEGRQKVEFSLQPAQNTWYNLIVKDKSGRPAISNPIWVNVKG</sequence>
<reference evidence="3" key="1">
    <citation type="submission" date="2012-11" db="EMBL/GenBank/DDBJ databases">
        <authorList>
            <person name="Singh A."/>
            <person name="Pinnaka A.K."/>
            <person name="Vaidya B."/>
        </authorList>
    </citation>
    <scope>NUCLEOTIDE SEQUENCE [LARGE SCALE GENOMIC DNA]</scope>
    <source>
        <strain evidence="3">AK23</strain>
    </source>
</reference>
<dbReference type="SUPFAM" id="SSF49452">
    <property type="entry name" value="Starch-binding domain-like"/>
    <property type="match status" value="1"/>
</dbReference>
<evidence type="ECO:0000313" key="2">
    <source>
        <dbReference type="EMBL" id="EXJ12212.1"/>
    </source>
</evidence>
<keyword evidence="3" id="KW-1185">Reference proteome</keyword>
<dbReference type="InterPro" id="IPR052018">
    <property type="entry name" value="PHP_domain"/>
</dbReference>
<reference evidence="2 3" key="2">
    <citation type="journal article" date="2015" name="Syst. Appl. Microbiol.">
        <title>Nitrincola nitratireducens sp. nov. isolated from a haloalkaline crater lake.</title>
        <authorList>
            <person name="Singh A."/>
            <person name="Vaidya B."/>
            <person name="Tanuku N.R."/>
            <person name="Pinnaka A.K."/>
        </authorList>
    </citation>
    <scope>NUCLEOTIDE SEQUENCE [LARGE SCALE GENOMIC DNA]</scope>
    <source>
        <strain evidence="2 3">AK23</strain>
    </source>
</reference>
<evidence type="ECO:0000256" key="1">
    <source>
        <dbReference type="SAM" id="SignalP"/>
    </source>
</evidence>
<evidence type="ECO:0008006" key="4">
    <source>
        <dbReference type="Google" id="ProtNLM"/>
    </source>
</evidence>
<dbReference type="InterPro" id="IPR013784">
    <property type="entry name" value="Carb-bd-like_fold"/>
</dbReference>
<dbReference type="EMBL" id="AONB01000003">
    <property type="protein sequence ID" value="EXJ12212.1"/>
    <property type="molecule type" value="Genomic_DNA"/>
</dbReference>
<accession>W9V7Z6</accession>
<dbReference type="Gene3D" id="2.60.40.1120">
    <property type="entry name" value="Carboxypeptidase-like, regulatory domain"/>
    <property type="match status" value="1"/>
</dbReference>
<proteinExistence type="predicted"/>
<dbReference type="GO" id="GO:0035312">
    <property type="term" value="F:5'-3' DNA exonuclease activity"/>
    <property type="evidence" value="ECO:0007669"/>
    <property type="project" value="TreeGrafter"/>
</dbReference>
<name>W9V7Z6_9GAMM</name>
<dbReference type="GO" id="GO:0030246">
    <property type="term" value="F:carbohydrate binding"/>
    <property type="evidence" value="ECO:0007669"/>
    <property type="project" value="InterPro"/>
</dbReference>
<dbReference type="AlphaFoldDB" id="W9V7Z6"/>
<protein>
    <recommendedName>
        <fullName evidence="4">Polymerase/histidinol phosphatase N-terminal domain-containing protein</fullName>
    </recommendedName>
</protein>